<dbReference type="PROSITE" id="PS50862">
    <property type="entry name" value="AA_TRNA_LIGASE_II"/>
    <property type="match status" value="1"/>
</dbReference>
<dbReference type="PANTHER" id="PTHR10745:SF8">
    <property type="entry name" value="DNA POLYMERASE SUBUNIT GAMMA-2, MITOCHONDRIAL"/>
    <property type="match status" value="1"/>
</dbReference>
<dbReference type="InterPro" id="IPR006195">
    <property type="entry name" value="aa-tRNA-synth_II"/>
</dbReference>
<dbReference type="GO" id="GO:0004820">
    <property type="term" value="F:glycine-tRNA ligase activity"/>
    <property type="evidence" value="ECO:0007669"/>
    <property type="project" value="UniProtKB-EC"/>
</dbReference>
<dbReference type="CDD" id="cd00774">
    <property type="entry name" value="GlyRS-like_core"/>
    <property type="match status" value="1"/>
</dbReference>
<keyword evidence="6" id="KW-0067">ATP-binding</keyword>
<organism evidence="10 11">
    <name type="scientific">Akkermansia muciniphila</name>
    <dbReference type="NCBI Taxonomy" id="239935"/>
    <lineage>
        <taxon>Bacteria</taxon>
        <taxon>Pseudomonadati</taxon>
        <taxon>Verrucomicrobiota</taxon>
        <taxon>Verrucomicrobiia</taxon>
        <taxon>Verrucomicrobiales</taxon>
        <taxon>Akkermansiaceae</taxon>
        <taxon>Akkermansia</taxon>
    </lineage>
</organism>
<dbReference type="InterPro" id="IPR033731">
    <property type="entry name" value="GlyRS-like_core"/>
</dbReference>
<dbReference type="SUPFAM" id="SSF52954">
    <property type="entry name" value="Class II aaRS ABD-related"/>
    <property type="match status" value="1"/>
</dbReference>
<keyword evidence="4 10" id="KW-0436">Ligase</keyword>
<dbReference type="InterPro" id="IPR002314">
    <property type="entry name" value="aa-tRNA-synt_IIb"/>
</dbReference>
<dbReference type="SUPFAM" id="SSF55681">
    <property type="entry name" value="Class II aaRS and biotin synthetases"/>
    <property type="match status" value="1"/>
</dbReference>
<dbReference type="PANTHER" id="PTHR10745">
    <property type="entry name" value="GLYCYL-TRNA SYNTHETASE/DNA POLYMERASE SUBUNIT GAMMA-2"/>
    <property type="match status" value="1"/>
</dbReference>
<gene>
    <name evidence="10" type="ORF">CXU22_11650</name>
</gene>
<feature type="domain" description="Aminoacyl-transfer RNA synthetases class-II family profile" evidence="9">
    <location>
        <begin position="178"/>
        <end position="420"/>
    </location>
</feature>
<evidence type="ECO:0000313" key="10">
    <source>
        <dbReference type="EMBL" id="PNC17264.1"/>
    </source>
</evidence>
<dbReference type="Pfam" id="PF03129">
    <property type="entry name" value="HGTP_anticodon"/>
    <property type="match status" value="1"/>
</dbReference>
<keyword evidence="8" id="KW-0030">Aminoacyl-tRNA synthetase</keyword>
<evidence type="ECO:0000259" key="9">
    <source>
        <dbReference type="PROSITE" id="PS50862"/>
    </source>
</evidence>
<dbReference type="InterPro" id="IPR027031">
    <property type="entry name" value="Gly-tRNA_synthase/POLG2"/>
</dbReference>
<reference evidence="10 11" key="1">
    <citation type="journal article" date="2017" name="BMC Genomics">
        <title>Genome sequencing of 39 Akkermansia muciniphila isolates reveals its population structure, genomic and functional diverisity, and global distribution in mammalian gut microbiotas.</title>
        <authorList>
            <person name="Guo X."/>
            <person name="Li S."/>
            <person name="Zhang J."/>
            <person name="Wu F."/>
            <person name="Li X."/>
            <person name="Wu D."/>
            <person name="Zhang M."/>
            <person name="Ou Z."/>
            <person name="Jie Z."/>
            <person name="Yan Q."/>
            <person name="Li P."/>
            <person name="Yi J."/>
            <person name="Peng Y."/>
        </authorList>
    </citation>
    <scope>NUCLEOTIDE SEQUENCE [LARGE SCALE GENOMIC DNA]</scope>
    <source>
        <strain evidence="10 11">GP24</strain>
    </source>
</reference>
<dbReference type="Pfam" id="PF00587">
    <property type="entry name" value="tRNA-synt_2b"/>
    <property type="match status" value="1"/>
</dbReference>
<comment type="caution">
    <text evidence="10">The sequence shown here is derived from an EMBL/GenBank/DDBJ whole genome shotgun (WGS) entry which is preliminary data.</text>
</comment>
<keyword evidence="3" id="KW-0963">Cytoplasm</keyword>
<dbReference type="NCBIfam" id="NF003211">
    <property type="entry name" value="PRK04173.1"/>
    <property type="match status" value="1"/>
</dbReference>
<dbReference type="Gene3D" id="3.30.930.10">
    <property type="entry name" value="Bira Bifunctional Protein, Domain 2"/>
    <property type="match status" value="1"/>
</dbReference>
<dbReference type="GO" id="GO:0005524">
    <property type="term" value="F:ATP binding"/>
    <property type="evidence" value="ECO:0007669"/>
    <property type="project" value="UniProtKB-KW"/>
</dbReference>
<dbReference type="Proteomes" id="UP000236000">
    <property type="component" value="Unassembled WGS sequence"/>
</dbReference>
<evidence type="ECO:0000313" key="11">
    <source>
        <dbReference type="Proteomes" id="UP000236000"/>
    </source>
</evidence>
<protein>
    <recommendedName>
        <fullName evidence="2">glycine--tRNA ligase</fullName>
        <ecNumber evidence="2">6.1.1.14</ecNumber>
    </recommendedName>
</protein>
<keyword evidence="7" id="KW-0648">Protein biosynthesis</keyword>
<dbReference type="OrthoDB" id="9760853at2"/>
<evidence type="ECO:0000256" key="1">
    <source>
        <dbReference type="ARBA" id="ARBA00008226"/>
    </source>
</evidence>
<evidence type="ECO:0000256" key="8">
    <source>
        <dbReference type="ARBA" id="ARBA00023146"/>
    </source>
</evidence>
<keyword evidence="5" id="KW-0547">Nucleotide-binding</keyword>
<dbReference type="Gene3D" id="3.40.50.800">
    <property type="entry name" value="Anticodon-binding domain"/>
    <property type="match status" value="1"/>
</dbReference>
<dbReference type="GO" id="GO:0006426">
    <property type="term" value="P:glycyl-tRNA aminoacylation"/>
    <property type="evidence" value="ECO:0007669"/>
    <property type="project" value="InterPro"/>
</dbReference>
<dbReference type="PRINTS" id="PR01043">
    <property type="entry name" value="TRNASYNTHGLY"/>
</dbReference>
<proteinExistence type="inferred from homology"/>
<dbReference type="InterPro" id="IPR036621">
    <property type="entry name" value="Anticodon-bd_dom_sf"/>
</dbReference>
<evidence type="ECO:0000256" key="4">
    <source>
        <dbReference type="ARBA" id="ARBA00022598"/>
    </source>
</evidence>
<dbReference type="GO" id="GO:0005737">
    <property type="term" value="C:cytoplasm"/>
    <property type="evidence" value="ECO:0007669"/>
    <property type="project" value="InterPro"/>
</dbReference>
<evidence type="ECO:0000256" key="6">
    <source>
        <dbReference type="ARBA" id="ARBA00022840"/>
    </source>
</evidence>
<sequence length="525" mass="60483">MADRTNTDPARMEKIVSLCKRRGFIFQAAEIYGGLNGCWDYGPMGVELKRNLKEYWWRKNVQERDDMVGMDGSILTHNSVLVASGHVGGFSDPMCDCLLTKERLRADQIPAQSGTGFFYTGASRKDGSWSVEKEYSVLVDSEKQADKARKTAAQYYAQLAGKDISHKEMELKGERMEPITDSTMYNPANGSLVTEAREFNLMFKTTIGATSDENDPNATGWLRPETAQSIFCQYKNILDSSRVKLPFGIAQIGKSFRNEINPRNFTFRSREFEQMEIEYFCRPEDGLRLVDEWLEHRLSFYDEVGVPREHIHLLDVPDGERAFYSKKTYDLEYEFPFGIQELEGIAYRTDYDLSCHQKGSGRPLEYFDEETREKFIPHVVEPSAGCDRTILAIICEAFDEEELVDDKGKKDVRTVLRFVPRMAPIKAAIFPLLKKNEEQVRIAREIEKTLQPWMPVFYDETGAVGRRYRRQDEVGTPFCITVDFETLGENDASLKDTVTIRHRDSMEQERVAIKDLLHWLIARVR</sequence>
<name>A0A2N8HBL7_9BACT</name>
<dbReference type="InterPro" id="IPR002315">
    <property type="entry name" value="tRNA-synt_gly"/>
</dbReference>
<evidence type="ECO:0000256" key="7">
    <source>
        <dbReference type="ARBA" id="ARBA00022917"/>
    </source>
</evidence>
<dbReference type="EC" id="6.1.1.14" evidence="2"/>
<comment type="similarity">
    <text evidence="1">Belongs to the class-II aminoacyl-tRNA synthetase family.</text>
</comment>
<evidence type="ECO:0000256" key="3">
    <source>
        <dbReference type="ARBA" id="ARBA00022490"/>
    </source>
</evidence>
<dbReference type="InterPro" id="IPR045864">
    <property type="entry name" value="aa-tRNA-synth_II/BPL/LPL"/>
</dbReference>
<dbReference type="NCBIfam" id="TIGR00389">
    <property type="entry name" value="glyS_dimeric"/>
    <property type="match status" value="1"/>
</dbReference>
<evidence type="ECO:0000256" key="2">
    <source>
        <dbReference type="ARBA" id="ARBA00012829"/>
    </source>
</evidence>
<evidence type="ECO:0000256" key="5">
    <source>
        <dbReference type="ARBA" id="ARBA00022741"/>
    </source>
</evidence>
<dbReference type="EMBL" id="PJKA01000013">
    <property type="protein sequence ID" value="PNC17264.1"/>
    <property type="molecule type" value="Genomic_DNA"/>
</dbReference>
<dbReference type="InterPro" id="IPR004154">
    <property type="entry name" value="Anticodon-bd"/>
</dbReference>
<accession>A0A2N8HBL7</accession>
<dbReference type="AlphaFoldDB" id="A0A2N8HBL7"/>